<dbReference type="GO" id="GO:0120330">
    <property type="term" value="C:rixosome complex"/>
    <property type="evidence" value="ECO:0007669"/>
    <property type="project" value="UniProtKB-UniRule"/>
</dbReference>
<evidence type="ECO:0000313" key="8">
    <source>
        <dbReference type="EMBL" id="KAK4543460.1"/>
    </source>
</evidence>
<dbReference type="InterPro" id="IPR015943">
    <property type="entry name" value="WD40/YVTN_repeat-like_dom_sf"/>
</dbReference>
<accession>A0AAV9JEY6</accession>
<keyword evidence="4" id="KW-0677">Repeat</keyword>
<dbReference type="InterPro" id="IPR045227">
    <property type="entry name" value="WDR18/Ipi3/RID3"/>
</dbReference>
<protein>
    <recommendedName>
        <fullName evidence="6">Pre-rRNA-processing protein IPI3</fullName>
    </recommendedName>
</protein>
<feature type="repeat" description="WD" evidence="5">
    <location>
        <begin position="171"/>
        <end position="202"/>
    </location>
</feature>
<dbReference type="InterPro" id="IPR036322">
    <property type="entry name" value="WD40_repeat_dom_sf"/>
</dbReference>
<feature type="region of interest" description="Disordered" evidence="7">
    <location>
        <begin position="551"/>
        <end position="580"/>
    </location>
</feature>
<sequence>MLGVEELRKFEGSQKRNQAVRFQNEPSPFLRSFVDDLHQHKRQRQNQMLTEQFIASIGVPEKAPATNIAKDAAIFIHELQPLAAQRTVLKKSATPPNCLVVSESHVFAAQHGKAVVNVYGRQKGNLEAVVPFTEHIICLALACDDTVLVLGTAEGRIFLWETCTGRQITTAQAHLNAVTALAVDPTSNFLLSASADSTVHVWALPSLLSFSNTGTEALSQLSTFTSHREGVTALAVGHSSSSCNIAVTASKDNRCLVWDYHTNSVLRTYLLPSIPLCLTLDAADRAVYVGYEDGSVQQLDLLSPGKADSTQLQSIIDSADGTAPRQPSTALRWQLPNPSTDAALSISLSFDSCTLLSGHQSGAVLAWDVASGRVQTNVLPNPFPGPVTNLLFLPVTGLAEVSKRRLNLPAIVKPKFGAFDSANGFVPGNYALNVELTSNLHSTGSAFQQALTAPSFGHDLIDQGLSELASWGKTPNVAADSDVAQESEDFMALDDESENRGQPSLEEQNSALRAQLESLRRLQTASFDKIDKISAERKALLLREQKRLAKRGTGKVNGVRHENGYVENGPDGPDESSDED</sequence>
<evidence type="ECO:0000256" key="5">
    <source>
        <dbReference type="PROSITE-ProRule" id="PRU00221"/>
    </source>
</evidence>
<dbReference type="InterPro" id="IPR001680">
    <property type="entry name" value="WD40_rpt"/>
</dbReference>
<evidence type="ECO:0000256" key="2">
    <source>
        <dbReference type="ARBA" id="ARBA00010143"/>
    </source>
</evidence>
<comment type="similarity">
    <text evidence="2 6">Belongs to the WD repeat IPI3/WDR18 family.</text>
</comment>
<name>A0AAV9JEY6_9PEZI</name>
<keyword evidence="3 5" id="KW-0853">WD repeat</keyword>
<keyword evidence="9" id="KW-1185">Reference proteome</keyword>
<evidence type="ECO:0000256" key="1">
    <source>
        <dbReference type="ARBA" id="ARBA00002355"/>
    </source>
</evidence>
<keyword evidence="6" id="KW-0539">Nucleus</keyword>
<dbReference type="AlphaFoldDB" id="A0AAV9JEY6"/>
<organism evidence="8 9">
    <name type="scientific">Oleoguttula mirabilis</name>
    <dbReference type="NCBI Taxonomy" id="1507867"/>
    <lineage>
        <taxon>Eukaryota</taxon>
        <taxon>Fungi</taxon>
        <taxon>Dikarya</taxon>
        <taxon>Ascomycota</taxon>
        <taxon>Pezizomycotina</taxon>
        <taxon>Dothideomycetes</taxon>
        <taxon>Dothideomycetidae</taxon>
        <taxon>Mycosphaerellales</taxon>
        <taxon>Teratosphaeriaceae</taxon>
        <taxon>Oleoguttula</taxon>
    </lineage>
</organism>
<gene>
    <name evidence="8" type="ORF">LTR36_005603</name>
</gene>
<dbReference type="PROSITE" id="PS50082">
    <property type="entry name" value="WD_REPEATS_2"/>
    <property type="match status" value="2"/>
</dbReference>
<reference evidence="8 9" key="1">
    <citation type="submission" date="2021-11" db="EMBL/GenBank/DDBJ databases">
        <title>Black yeast isolated from Biological Soil Crust.</title>
        <authorList>
            <person name="Kurbessoian T."/>
        </authorList>
    </citation>
    <scope>NUCLEOTIDE SEQUENCE [LARGE SCALE GENOMIC DNA]</scope>
    <source>
        <strain evidence="8 9">CCFEE 5522</strain>
    </source>
</reference>
<dbReference type="FunFam" id="2.130.10.10:FF:000929">
    <property type="entry name" value="Ribosomal assembly complex component Ipi3"/>
    <property type="match status" value="1"/>
</dbReference>
<evidence type="ECO:0000256" key="3">
    <source>
        <dbReference type="ARBA" id="ARBA00022574"/>
    </source>
</evidence>
<dbReference type="SMART" id="SM00320">
    <property type="entry name" value="WD40"/>
    <property type="match status" value="4"/>
</dbReference>
<evidence type="ECO:0000256" key="7">
    <source>
        <dbReference type="SAM" id="MobiDB-lite"/>
    </source>
</evidence>
<dbReference type="PROSITE" id="PS50294">
    <property type="entry name" value="WD_REPEATS_REGION"/>
    <property type="match status" value="1"/>
</dbReference>
<keyword evidence="6" id="KW-0698">rRNA processing</keyword>
<dbReference type="Gene3D" id="2.130.10.10">
    <property type="entry name" value="YVTN repeat-like/Quinoprotein amine dehydrogenase"/>
    <property type="match status" value="2"/>
</dbReference>
<feature type="repeat" description="WD" evidence="5">
    <location>
        <begin position="224"/>
        <end position="268"/>
    </location>
</feature>
<dbReference type="SUPFAM" id="SSF50978">
    <property type="entry name" value="WD40 repeat-like"/>
    <property type="match status" value="1"/>
</dbReference>
<dbReference type="Pfam" id="PF00400">
    <property type="entry name" value="WD40"/>
    <property type="match status" value="2"/>
</dbReference>
<evidence type="ECO:0000256" key="4">
    <source>
        <dbReference type="ARBA" id="ARBA00022737"/>
    </source>
</evidence>
<comment type="subcellular location">
    <subcellularLocation>
        <location evidence="6">Nucleus</location>
    </subcellularLocation>
</comment>
<dbReference type="GO" id="GO:0006261">
    <property type="term" value="P:DNA-templated DNA replication"/>
    <property type="evidence" value="ECO:0007669"/>
    <property type="project" value="TreeGrafter"/>
</dbReference>
<dbReference type="GO" id="GO:0005656">
    <property type="term" value="C:nuclear pre-replicative complex"/>
    <property type="evidence" value="ECO:0007669"/>
    <property type="project" value="TreeGrafter"/>
</dbReference>
<comment type="caution">
    <text evidence="8">The sequence shown here is derived from an EMBL/GenBank/DDBJ whole genome shotgun (WGS) entry which is preliminary data.</text>
</comment>
<dbReference type="GO" id="GO:0006364">
    <property type="term" value="P:rRNA processing"/>
    <property type="evidence" value="ECO:0007669"/>
    <property type="project" value="UniProtKB-UniRule"/>
</dbReference>
<evidence type="ECO:0000256" key="6">
    <source>
        <dbReference type="RuleBase" id="RU369067"/>
    </source>
</evidence>
<dbReference type="Proteomes" id="UP001324427">
    <property type="component" value="Unassembled WGS sequence"/>
</dbReference>
<dbReference type="PANTHER" id="PTHR18763:SF0">
    <property type="entry name" value="WD REPEAT-CONTAINING PROTEIN 18"/>
    <property type="match status" value="1"/>
</dbReference>
<proteinExistence type="inferred from homology"/>
<comment type="subunit">
    <text evidence="6">Component of the RIX1 complex, composed of IPI1, RIX1/IPI2 and IPI3 in a 1:2:2 stoichiometry. The complex interacts (via RIX1) with MDN1 (via its hexameric AAA ATPase ring) and the pre-60S ribosome particles.</text>
</comment>
<evidence type="ECO:0000313" key="9">
    <source>
        <dbReference type="Proteomes" id="UP001324427"/>
    </source>
</evidence>
<dbReference type="EMBL" id="JAVFHQ010000032">
    <property type="protein sequence ID" value="KAK4543460.1"/>
    <property type="molecule type" value="Genomic_DNA"/>
</dbReference>
<comment type="function">
    <text evidence="1 6">Component of the RIX1 complex required for processing of ITS2 sequences from 35S pre-rRNA.</text>
</comment>
<dbReference type="PANTHER" id="PTHR18763">
    <property type="entry name" value="WD-REPEAT PROTEIN 18"/>
    <property type="match status" value="1"/>
</dbReference>